<feature type="domain" description="HMA" evidence="2">
    <location>
        <begin position="5"/>
        <end position="70"/>
    </location>
</feature>
<gene>
    <name evidence="3" type="ORF">HDA36_004003</name>
</gene>
<dbReference type="InterPro" id="IPR000428">
    <property type="entry name" value="Cu-bd"/>
</dbReference>
<dbReference type="Gene3D" id="3.30.70.100">
    <property type="match status" value="1"/>
</dbReference>
<reference evidence="3 4" key="1">
    <citation type="submission" date="2020-08" db="EMBL/GenBank/DDBJ databases">
        <title>Sequencing the genomes of 1000 actinobacteria strains.</title>
        <authorList>
            <person name="Klenk H.-P."/>
        </authorList>
    </citation>
    <scope>NUCLEOTIDE SEQUENCE [LARGE SCALE GENOMIC DNA]</scope>
    <source>
        <strain evidence="3 4">DSM 44551</strain>
    </source>
</reference>
<comment type="caution">
    <text evidence="3">The sequence shown here is derived from an EMBL/GenBank/DDBJ whole genome shotgun (WGS) entry which is preliminary data.</text>
</comment>
<evidence type="ECO:0000259" key="2">
    <source>
        <dbReference type="PROSITE" id="PS50846"/>
    </source>
</evidence>
<dbReference type="GO" id="GO:0006825">
    <property type="term" value="P:copper ion transport"/>
    <property type="evidence" value="ECO:0007669"/>
    <property type="project" value="InterPro"/>
</dbReference>
<sequence length="71" mass="6956">MAGATTTVHTVEGMTCGHCAASVTEEVGAVPGVTGVEVDLETGRVAVSGDGPVDGALVRAAVQEAGYKVRG</sequence>
<organism evidence="3 4">
    <name type="scientific">Nocardiopsis composta</name>
    <dbReference type="NCBI Taxonomy" id="157465"/>
    <lineage>
        <taxon>Bacteria</taxon>
        <taxon>Bacillati</taxon>
        <taxon>Actinomycetota</taxon>
        <taxon>Actinomycetes</taxon>
        <taxon>Streptosporangiales</taxon>
        <taxon>Nocardiopsidaceae</taxon>
        <taxon>Nocardiopsis</taxon>
    </lineage>
</organism>
<keyword evidence="4" id="KW-1185">Reference proteome</keyword>
<keyword evidence="1" id="KW-0479">Metal-binding</keyword>
<proteinExistence type="predicted"/>
<protein>
    <submittedName>
        <fullName evidence="3">Copper chaperone CopZ</fullName>
    </submittedName>
</protein>
<dbReference type="RefSeq" id="WP_184394090.1">
    <property type="nucleotide sequence ID" value="NZ_BAAAJD010000135.1"/>
</dbReference>
<dbReference type="InterPro" id="IPR006121">
    <property type="entry name" value="HMA_dom"/>
</dbReference>
<name>A0A7W8QPQ9_9ACTN</name>
<dbReference type="PROSITE" id="PS01047">
    <property type="entry name" value="HMA_1"/>
    <property type="match status" value="1"/>
</dbReference>
<dbReference type="CDD" id="cd00371">
    <property type="entry name" value="HMA"/>
    <property type="match status" value="1"/>
</dbReference>
<dbReference type="InterPro" id="IPR017969">
    <property type="entry name" value="Heavy-metal-associated_CS"/>
</dbReference>
<evidence type="ECO:0000313" key="3">
    <source>
        <dbReference type="EMBL" id="MBB5433919.1"/>
    </source>
</evidence>
<dbReference type="Proteomes" id="UP000572635">
    <property type="component" value="Unassembled WGS sequence"/>
</dbReference>
<dbReference type="GO" id="GO:0005507">
    <property type="term" value="F:copper ion binding"/>
    <property type="evidence" value="ECO:0007669"/>
    <property type="project" value="InterPro"/>
</dbReference>
<dbReference type="PRINTS" id="PR00944">
    <property type="entry name" value="CUEXPORT"/>
</dbReference>
<dbReference type="Pfam" id="PF00403">
    <property type="entry name" value="HMA"/>
    <property type="match status" value="1"/>
</dbReference>
<evidence type="ECO:0000313" key="4">
    <source>
        <dbReference type="Proteomes" id="UP000572635"/>
    </source>
</evidence>
<dbReference type="InterPro" id="IPR036163">
    <property type="entry name" value="HMA_dom_sf"/>
</dbReference>
<dbReference type="AlphaFoldDB" id="A0A7W8QPQ9"/>
<dbReference type="PROSITE" id="PS50846">
    <property type="entry name" value="HMA_2"/>
    <property type="match status" value="1"/>
</dbReference>
<dbReference type="SUPFAM" id="SSF55008">
    <property type="entry name" value="HMA, heavy metal-associated domain"/>
    <property type="match status" value="1"/>
</dbReference>
<dbReference type="EMBL" id="JACHDB010000001">
    <property type="protein sequence ID" value="MBB5433919.1"/>
    <property type="molecule type" value="Genomic_DNA"/>
</dbReference>
<accession>A0A7W8QPQ9</accession>
<evidence type="ECO:0000256" key="1">
    <source>
        <dbReference type="ARBA" id="ARBA00022723"/>
    </source>
</evidence>